<dbReference type="SUPFAM" id="SSF53850">
    <property type="entry name" value="Periplasmic binding protein-like II"/>
    <property type="match status" value="1"/>
</dbReference>
<feature type="domain" description="Solute-binding protein family 5" evidence="1">
    <location>
        <begin position="123"/>
        <end position="494"/>
    </location>
</feature>
<dbReference type="InterPro" id="IPR039424">
    <property type="entry name" value="SBP_5"/>
</dbReference>
<dbReference type="AlphaFoldDB" id="A0A415E5Q3"/>
<dbReference type="PIRSF" id="PIRSF002741">
    <property type="entry name" value="MppA"/>
    <property type="match status" value="1"/>
</dbReference>
<evidence type="ECO:0000259" key="1">
    <source>
        <dbReference type="Pfam" id="PF00496"/>
    </source>
</evidence>
<dbReference type="Proteomes" id="UP000284841">
    <property type="component" value="Unassembled WGS sequence"/>
</dbReference>
<proteinExistence type="predicted"/>
<keyword evidence="3" id="KW-1185">Reference proteome</keyword>
<dbReference type="InterPro" id="IPR030678">
    <property type="entry name" value="Peptide/Ni-bd"/>
</dbReference>
<dbReference type="STRING" id="1776384.GCA_900086585_02334"/>
<organism evidence="2 3">
    <name type="scientific">Emergencia timonensis</name>
    <dbReference type="NCBI Taxonomy" id="1776384"/>
    <lineage>
        <taxon>Bacteria</taxon>
        <taxon>Bacillati</taxon>
        <taxon>Bacillota</taxon>
        <taxon>Clostridia</taxon>
        <taxon>Peptostreptococcales</taxon>
        <taxon>Anaerovoracaceae</taxon>
        <taxon>Emergencia</taxon>
    </lineage>
</organism>
<name>A0A415E5Q3_9FIRM</name>
<dbReference type="GO" id="GO:0042597">
    <property type="term" value="C:periplasmic space"/>
    <property type="evidence" value="ECO:0007669"/>
    <property type="project" value="UniProtKB-ARBA"/>
</dbReference>
<dbReference type="Gene3D" id="3.10.105.10">
    <property type="entry name" value="Dipeptide-binding Protein, Domain 3"/>
    <property type="match status" value="1"/>
</dbReference>
<dbReference type="OrthoDB" id="137511at2"/>
<dbReference type="Gene3D" id="3.40.190.10">
    <property type="entry name" value="Periplasmic binding protein-like II"/>
    <property type="match status" value="1"/>
</dbReference>
<dbReference type="EMBL" id="QRMS01000001">
    <property type="protein sequence ID" value="RHJ89102.1"/>
    <property type="molecule type" value="Genomic_DNA"/>
</dbReference>
<dbReference type="GO" id="GO:0043190">
    <property type="term" value="C:ATP-binding cassette (ABC) transporter complex"/>
    <property type="evidence" value="ECO:0007669"/>
    <property type="project" value="InterPro"/>
</dbReference>
<protein>
    <submittedName>
        <fullName evidence="2">ABC transporter substrate-binding protein</fullName>
    </submittedName>
</protein>
<comment type="caution">
    <text evidence="2">The sequence shown here is derived from an EMBL/GenBank/DDBJ whole genome shotgun (WGS) entry which is preliminary data.</text>
</comment>
<dbReference type="Pfam" id="PF00496">
    <property type="entry name" value="SBP_bac_5"/>
    <property type="match status" value="1"/>
</dbReference>
<dbReference type="InterPro" id="IPR000914">
    <property type="entry name" value="SBP_5_dom"/>
</dbReference>
<dbReference type="PANTHER" id="PTHR30290">
    <property type="entry name" value="PERIPLASMIC BINDING COMPONENT OF ABC TRANSPORTER"/>
    <property type="match status" value="1"/>
</dbReference>
<dbReference type="GO" id="GO:0015833">
    <property type="term" value="P:peptide transport"/>
    <property type="evidence" value="ECO:0007669"/>
    <property type="project" value="TreeGrafter"/>
</dbReference>
<dbReference type="CDD" id="cd08512">
    <property type="entry name" value="PBP2_NikA_DppA_OppA_like_7"/>
    <property type="match status" value="1"/>
</dbReference>
<accession>A0A415E5Q3</accession>
<evidence type="ECO:0000313" key="3">
    <source>
        <dbReference type="Proteomes" id="UP000284841"/>
    </source>
</evidence>
<evidence type="ECO:0000313" key="2">
    <source>
        <dbReference type="EMBL" id="RHJ89102.1"/>
    </source>
</evidence>
<sequence length="595" mass="65520">MQHVGEDFGQKIRLVPGGFGETGYMKESRNSCCRNDDNKERIMKKKFKKLLAVVTAAAMLVSLSACGGGDKDSGTETKGKDSVTFNIDWPAAIDPGVGSKSADTIAMLNLYDSLTYPNTDGSVEPLLAEKWDVNDSSTEYTFHLNKDAKFHSGNPVKASDVKFSMDRLVTMGEGYAYLFTDLLKSTEAVDDQTVKFTLNSSSGTFPNMLIRLYVLEEDLVMKNLDTSKDTYGDKGDYGKKWLQTNDAGSGPYKVKEMRTEDSLTMEKNEDYWQGWDEYAGAPTTAVMMGNLDGTTVRTMITRNELDLTDDTQTNESLEAMTKADGVELVRTQTGNNFNIALNTKSAPTDDIHVRKAMAYALDYDQVCESIYQGSTKATGPILAGIAGSLDSNPYAYDLDKAKAELKQSKYYDDLISGKKKITLTYCSEGGDNQEKLALLMQSGLDKIGVTCEIAGKPFATMMTDAATVETTPNAAFVVFAGPHLDGGVFLKSRYHSSSCGSWEQMEWLQSDKIDKEITDAMAIADEKERTAAYEKISEELIDLCPTIWVADTASGFAYRSDNIVKLPVAEKFASGEPFVYAGGYSYYLREFEVKK</sequence>
<gene>
    <name evidence="2" type="ORF">DW099_00555</name>
</gene>
<dbReference type="GO" id="GO:1904680">
    <property type="term" value="F:peptide transmembrane transporter activity"/>
    <property type="evidence" value="ECO:0007669"/>
    <property type="project" value="TreeGrafter"/>
</dbReference>
<reference evidence="2 3" key="1">
    <citation type="submission" date="2018-08" db="EMBL/GenBank/DDBJ databases">
        <title>A genome reference for cultivated species of the human gut microbiota.</title>
        <authorList>
            <person name="Zou Y."/>
            <person name="Xue W."/>
            <person name="Luo G."/>
        </authorList>
    </citation>
    <scope>NUCLEOTIDE SEQUENCE [LARGE SCALE GENOMIC DNA]</scope>
    <source>
        <strain evidence="2 3">AM07-24</strain>
    </source>
</reference>